<sequence>MTEGNNNDNNDQKQDEQMDISNANNGTDQPPEPAAQDLSSPVDDIAQSMKAVQELVKQLHEKLETLHNDAIEKEAAARKARHDIARVENQLKALLTMADYTDVLPAEKDLPSEKSTEPKGNPDPPPVKRGLCNSKSMSVLCSGVEELATSGDVLVLRGRQRWRCSGAEETAKRGDVLSMVW</sequence>
<evidence type="ECO:0000313" key="5">
    <source>
        <dbReference type="WBParaSite" id="HPBE_0000989601-mRNA-1"/>
    </source>
</evidence>
<feature type="region of interest" description="Disordered" evidence="2">
    <location>
        <begin position="105"/>
        <end position="131"/>
    </location>
</feature>
<dbReference type="AlphaFoldDB" id="A0A183FQA4"/>
<name>A0A183FQA4_HELPZ</name>
<dbReference type="EMBL" id="UZAH01026583">
    <property type="protein sequence ID" value="VDO82712.1"/>
    <property type="molecule type" value="Genomic_DNA"/>
</dbReference>
<feature type="region of interest" description="Disordered" evidence="2">
    <location>
        <begin position="1"/>
        <end position="46"/>
    </location>
</feature>
<gene>
    <name evidence="3" type="ORF">HPBE_LOCUS9897</name>
</gene>
<reference evidence="5" key="2">
    <citation type="submission" date="2019-09" db="UniProtKB">
        <authorList>
            <consortium name="WormBaseParasite"/>
        </authorList>
    </citation>
    <scope>IDENTIFICATION</scope>
</reference>
<dbReference type="WBParaSite" id="HPBE_0000989601-mRNA-1">
    <property type="protein sequence ID" value="HPBE_0000989601-mRNA-1"/>
    <property type="gene ID" value="HPBE_0000989601"/>
</dbReference>
<evidence type="ECO:0000256" key="1">
    <source>
        <dbReference type="SAM" id="Coils"/>
    </source>
</evidence>
<feature type="coiled-coil region" evidence="1">
    <location>
        <begin position="49"/>
        <end position="97"/>
    </location>
</feature>
<evidence type="ECO:0000256" key="2">
    <source>
        <dbReference type="SAM" id="MobiDB-lite"/>
    </source>
</evidence>
<keyword evidence="4" id="KW-1185">Reference proteome</keyword>
<evidence type="ECO:0000313" key="3">
    <source>
        <dbReference type="EMBL" id="VDO82712.1"/>
    </source>
</evidence>
<reference evidence="3 4" key="1">
    <citation type="submission" date="2018-11" db="EMBL/GenBank/DDBJ databases">
        <authorList>
            <consortium name="Pathogen Informatics"/>
        </authorList>
    </citation>
    <scope>NUCLEOTIDE SEQUENCE [LARGE SCALE GENOMIC DNA]</scope>
</reference>
<keyword evidence="1" id="KW-0175">Coiled coil</keyword>
<evidence type="ECO:0000313" key="4">
    <source>
        <dbReference type="Proteomes" id="UP000050761"/>
    </source>
</evidence>
<feature type="compositionally biased region" description="Basic and acidic residues" evidence="2">
    <location>
        <begin position="105"/>
        <end position="117"/>
    </location>
</feature>
<organism evidence="4 5">
    <name type="scientific">Heligmosomoides polygyrus</name>
    <name type="common">Parasitic roundworm</name>
    <dbReference type="NCBI Taxonomy" id="6339"/>
    <lineage>
        <taxon>Eukaryota</taxon>
        <taxon>Metazoa</taxon>
        <taxon>Ecdysozoa</taxon>
        <taxon>Nematoda</taxon>
        <taxon>Chromadorea</taxon>
        <taxon>Rhabditida</taxon>
        <taxon>Rhabditina</taxon>
        <taxon>Rhabditomorpha</taxon>
        <taxon>Strongyloidea</taxon>
        <taxon>Heligmosomidae</taxon>
        <taxon>Heligmosomoides</taxon>
    </lineage>
</organism>
<dbReference type="Proteomes" id="UP000050761">
    <property type="component" value="Unassembled WGS sequence"/>
</dbReference>
<feature type="compositionally biased region" description="Polar residues" evidence="2">
    <location>
        <begin position="19"/>
        <end position="28"/>
    </location>
</feature>
<accession>A0A3P8CEW7</accession>
<accession>A0A183FQA4</accession>
<protein>
    <submittedName>
        <fullName evidence="5">BAG domain-containing protein</fullName>
    </submittedName>
</protein>
<proteinExistence type="predicted"/>